<name>A0A538SL02_UNCEI</name>
<dbReference type="Proteomes" id="UP000317716">
    <property type="component" value="Unassembled WGS sequence"/>
</dbReference>
<proteinExistence type="predicted"/>
<gene>
    <name evidence="1" type="ORF">E6K72_09635</name>
</gene>
<evidence type="ECO:0000313" key="2">
    <source>
        <dbReference type="Proteomes" id="UP000317716"/>
    </source>
</evidence>
<dbReference type="AlphaFoldDB" id="A0A538SL02"/>
<organism evidence="1 2">
    <name type="scientific">Eiseniibacteriota bacterium</name>
    <dbReference type="NCBI Taxonomy" id="2212470"/>
    <lineage>
        <taxon>Bacteria</taxon>
        <taxon>Candidatus Eiseniibacteriota</taxon>
    </lineage>
</organism>
<accession>A0A538SL02</accession>
<protein>
    <submittedName>
        <fullName evidence="1">Uncharacterized protein</fullName>
    </submittedName>
</protein>
<comment type="caution">
    <text evidence="1">The sequence shown here is derived from an EMBL/GenBank/DDBJ whole genome shotgun (WGS) entry which is preliminary data.</text>
</comment>
<evidence type="ECO:0000313" key="1">
    <source>
        <dbReference type="EMBL" id="TMQ52054.1"/>
    </source>
</evidence>
<dbReference type="EMBL" id="VBOS01000340">
    <property type="protein sequence ID" value="TMQ52054.1"/>
    <property type="molecule type" value="Genomic_DNA"/>
</dbReference>
<sequence length="81" mass="8762">MSPPPVRPLSDVLAAHTPELMKLPGVVGTAESRLGDGRACILVMVVRLTPELGRRVPRTIEGWPVRIDETGEIHAMPDSGR</sequence>
<reference evidence="1 2" key="1">
    <citation type="journal article" date="2019" name="Nat. Microbiol.">
        <title>Mediterranean grassland soil C-N compound turnover is dependent on rainfall and depth, and is mediated by genomically divergent microorganisms.</title>
        <authorList>
            <person name="Diamond S."/>
            <person name="Andeer P.F."/>
            <person name="Li Z."/>
            <person name="Crits-Christoph A."/>
            <person name="Burstein D."/>
            <person name="Anantharaman K."/>
            <person name="Lane K.R."/>
            <person name="Thomas B.C."/>
            <person name="Pan C."/>
            <person name="Northen T.R."/>
            <person name="Banfield J.F."/>
        </authorList>
    </citation>
    <scope>NUCLEOTIDE SEQUENCE [LARGE SCALE GENOMIC DNA]</scope>
    <source>
        <strain evidence="1">WS_2</strain>
    </source>
</reference>